<dbReference type="PANTHER" id="PTHR45831">
    <property type="entry name" value="LD24721P"/>
    <property type="match status" value="1"/>
</dbReference>
<dbReference type="GO" id="GO:0016020">
    <property type="term" value="C:membrane"/>
    <property type="evidence" value="ECO:0007669"/>
    <property type="project" value="TreeGrafter"/>
</dbReference>
<dbReference type="Gene3D" id="1.25.40.10">
    <property type="entry name" value="Tetratricopeptide repeat domain"/>
    <property type="match status" value="2"/>
</dbReference>
<dbReference type="PANTHER" id="PTHR45831:SF2">
    <property type="entry name" value="LD24721P"/>
    <property type="match status" value="1"/>
</dbReference>
<sequence>MSREDPHSILADGEAKLAAGDLDGALQAFERAVAAAPRSAVARSKLGLTYVHKQRWDDAAAEFSRAIQLDPTYAPAYSNLGNVYRERGQIDQAIAQYQKAISMDPDYWIAHQNLGVVYKQQGRVGEAVREFKIATRLSLRSPGAGEEGPARTGGRRVGCLGSGGMMLVGIFGLGPFLRR</sequence>
<evidence type="ECO:0000313" key="3">
    <source>
        <dbReference type="EMBL" id="TMI90257.1"/>
    </source>
</evidence>
<dbReference type="InterPro" id="IPR047150">
    <property type="entry name" value="SGT"/>
</dbReference>
<dbReference type="Pfam" id="PF13432">
    <property type="entry name" value="TPR_16"/>
    <property type="match status" value="1"/>
</dbReference>
<dbReference type="Pfam" id="PF13414">
    <property type="entry name" value="TPR_11"/>
    <property type="match status" value="1"/>
</dbReference>
<dbReference type="EMBL" id="VBAK01000114">
    <property type="protein sequence ID" value="TMI90257.1"/>
    <property type="molecule type" value="Genomic_DNA"/>
</dbReference>
<keyword evidence="2" id="KW-0802">TPR repeat</keyword>
<dbReference type="GO" id="GO:0006620">
    <property type="term" value="P:post-translational protein targeting to endoplasmic reticulum membrane"/>
    <property type="evidence" value="ECO:0007669"/>
    <property type="project" value="TreeGrafter"/>
</dbReference>
<accession>A0A537K3A2</accession>
<comment type="caution">
    <text evidence="3">The sequence shown here is derived from an EMBL/GenBank/DDBJ whole genome shotgun (WGS) entry which is preliminary data.</text>
</comment>
<gene>
    <name evidence="3" type="ORF">E6H00_07495</name>
</gene>
<dbReference type="SMART" id="SM00028">
    <property type="entry name" value="TPR"/>
    <property type="match status" value="4"/>
</dbReference>
<evidence type="ECO:0000256" key="1">
    <source>
        <dbReference type="ARBA" id="ARBA00022737"/>
    </source>
</evidence>
<proteinExistence type="predicted"/>
<evidence type="ECO:0000256" key="2">
    <source>
        <dbReference type="ARBA" id="ARBA00022803"/>
    </source>
</evidence>
<organism evidence="3 4">
    <name type="scientific">Candidatus Segetimicrobium genomatis</name>
    <dbReference type="NCBI Taxonomy" id="2569760"/>
    <lineage>
        <taxon>Bacteria</taxon>
        <taxon>Bacillati</taxon>
        <taxon>Candidatus Sysuimicrobiota</taxon>
        <taxon>Candidatus Sysuimicrobiia</taxon>
        <taxon>Candidatus Sysuimicrobiales</taxon>
        <taxon>Candidatus Segetimicrobiaceae</taxon>
        <taxon>Candidatus Segetimicrobium</taxon>
    </lineage>
</organism>
<reference evidence="3 4" key="1">
    <citation type="journal article" date="2019" name="Nat. Microbiol.">
        <title>Mediterranean grassland soil C-N compound turnover is dependent on rainfall and depth, and is mediated by genomically divergent microorganisms.</title>
        <authorList>
            <person name="Diamond S."/>
            <person name="Andeer P.F."/>
            <person name="Li Z."/>
            <person name="Crits-Christoph A."/>
            <person name="Burstein D."/>
            <person name="Anantharaman K."/>
            <person name="Lane K.R."/>
            <person name="Thomas B.C."/>
            <person name="Pan C."/>
            <person name="Northen T.R."/>
            <person name="Banfield J.F."/>
        </authorList>
    </citation>
    <scope>NUCLEOTIDE SEQUENCE [LARGE SCALE GENOMIC DNA]</scope>
    <source>
        <strain evidence="3">NP_3</strain>
    </source>
</reference>
<dbReference type="InterPro" id="IPR019734">
    <property type="entry name" value="TPR_rpt"/>
</dbReference>
<name>A0A537K3A2_9BACT</name>
<dbReference type="AlphaFoldDB" id="A0A537K3A2"/>
<evidence type="ECO:0000313" key="4">
    <source>
        <dbReference type="Proteomes" id="UP000318509"/>
    </source>
</evidence>
<protein>
    <submittedName>
        <fullName evidence="3">Tetratricopeptide repeat protein</fullName>
    </submittedName>
</protein>
<dbReference type="SUPFAM" id="SSF48452">
    <property type="entry name" value="TPR-like"/>
    <property type="match status" value="1"/>
</dbReference>
<dbReference type="GO" id="GO:0072380">
    <property type="term" value="C:TRC complex"/>
    <property type="evidence" value="ECO:0007669"/>
    <property type="project" value="TreeGrafter"/>
</dbReference>
<dbReference type="Proteomes" id="UP000318509">
    <property type="component" value="Unassembled WGS sequence"/>
</dbReference>
<keyword evidence="1" id="KW-0677">Repeat</keyword>
<dbReference type="GO" id="GO:0060090">
    <property type="term" value="F:molecular adaptor activity"/>
    <property type="evidence" value="ECO:0007669"/>
    <property type="project" value="TreeGrafter"/>
</dbReference>
<dbReference type="InterPro" id="IPR011990">
    <property type="entry name" value="TPR-like_helical_dom_sf"/>
</dbReference>